<evidence type="ECO:0000256" key="1">
    <source>
        <dbReference type="SAM" id="MobiDB-lite"/>
    </source>
</evidence>
<keyword evidence="2" id="KW-0812">Transmembrane</keyword>
<feature type="region of interest" description="Disordered" evidence="1">
    <location>
        <begin position="792"/>
        <end position="811"/>
    </location>
</feature>
<evidence type="ECO:0000256" key="2">
    <source>
        <dbReference type="SAM" id="Phobius"/>
    </source>
</evidence>
<protein>
    <submittedName>
        <fullName evidence="3">DUF4175 domain-containing protein</fullName>
    </submittedName>
</protein>
<keyword evidence="4" id="KW-1185">Reference proteome</keyword>
<accession>A0ABT3FRZ5</accession>
<feature type="compositionally biased region" description="Gly residues" evidence="1">
    <location>
        <begin position="497"/>
        <end position="508"/>
    </location>
</feature>
<evidence type="ECO:0000313" key="3">
    <source>
        <dbReference type="EMBL" id="MCW1886322.1"/>
    </source>
</evidence>
<keyword evidence="2" id="KW-1133">Transmembrane helix</keyword>
<feature type="compositionally biased region" description="Gly residues" evidence="1">
    <location>
        <begin position="707"/>
        <end position="743"/>
    </location>
</feature>
<feature type="compositionally biased region" description="Polar residues" evidence="1">
    <location>
        <begin position="642"/>
        <end position="655"/>
    </location>
</feature>
<dbReference type="EMBL" id="JAPDDS010000009">
    <property type="protein sequence ID" value="MCW1886322.1"/>
    <property type="molecule type" value="Genomic_DNA"/>
</dbReference>
<feature type="transmembrane region" description="Helical" evidence="2">
    <location>
        <begin position="21"/>
        <end position="42"/>
    </location>
</feature>
<comment type="caution">
    <text evidence="3">The sequence shown here is derived from an EMBL/GenBank/DDBJ whole genome shotgun (WGS) entry which is preliminary data.</text>
</comment>
<gene>
    <name evidence="3" type="ORF">OKA04_16410</name>
</gene>
<evidence type="ECO:0000313" key="4">
    <source>
        <dbReference type="Proteomes" id="UP001207930"/>
    </source>
</evidence>
<organism evidence="3 4">
    <name type="scientific">Luteolibacter flavescens</name>
    <dbReference type="NCBI Taxonomy" id="1859460"/>
    <lineage>
        <taxon>Bacteria</taxon>
        <taxon>Pseudomonadati</taxon>
        <taxon>Verrucomicrobiota</taxon>
        <taxon>Verrucomicrobiia</taxon>
        <taxon>Verrucomicrobiales</taxon>
        <taxon>Verrucomicrobiaceae</taxon>
        <taxon>Luteolibacter</taxon>
    </lineage>
</organism>
<dbReference type="Proteomes" id="UP001207930">
    <property type="component" value="Unassembled WGS sequence"/>
</dbReference>
<feature type="compositionally biased region" description="Acidic residues" evidence="1">
    <location>
        <begin position="677"/>
        <end position="700"/>
    </location>
</feature>
<feature type="transmembrane region" description="Helical" evidence="2">
    <location>
        <begin position="54"/>
        <end position="71"/>
    </location>
</feature>
<dbReference type="RefSeq" id="WP_264502278.1">
    <property type="nucleotide sequence ID" value="NZ_JAPDDS010000009.1"/>
</dbReference>
<feature type="region of interest" description="Disordered" evidence="1">
    <location>
        <begin position="489"/>
        <end position="511"/>
    </location>
</feature>
<reference evidence="3 4" key="1">
    <citation type="submission" date="2022-10" db="EMBL/GenBank/DDBJ databases">
        <title>Luteolibacter flavescens strain MCCC 1K03193, whole genome shotgun sequencing project.</title>
        <authorList>
            <person name="Zhao G."/>
            <person name="Shen L."/>
        </authorList>
    </citation>
    <scope>NUCLEOTIDE SEQUENCE [LARGE SCALE GENOMIC DNA]</scope>
    <source>
        <strain evidence="3 4">MCCC 1K03193</strain>
    </source>
</reference>
<feature type="region of interest" description="Disordered" evidence="1">
    <location>
        <begin position="617"/>
        <end position="773"/>
    </location>
</feature>
<feature type="compositionally biased region" description="Gly residues" evidence="1">
    <location>
        <begin position="624"/>
        <end position="634"/>
    </location>
</feature>
<name>A0ABT3FRZ5_9BACT</name>
<proteinExistence type="predicted"/>
<sequence>MTPELKQLIGKHRALHRSGSVRRWAVISLLAMALPFALVAWTDGIHALDASWRWAGLVVLVIAVLSALAGIGRALRTPDEREVAATLDEHSSLVKGHAISTSAQIDAPATDRVEEQALLARLHSEAGKLAAGAKVIHPAPRGWQVVGALCGVVLLGSLVAVHGTRPVVRVLQPWKELPYTTIGLTGPEKKPLAGEAFAVSGVVAGRIPASVELHGVDGPAITVAVSQDGSFRHNFENGVPAPVKLVARGAADGFSPELKIDLRSFPHAVEFAHRIVPPAYTGEGERIETQGSFTILRATKVGYVAVFDQPATSVRMVFDNDLEAIELTADPENPRSWKADLPLMRRTCGYHLEAAEAGGEPRLTGEPQQIVVYPDKPPVAEITSNNAEEIKTLKDSLKIKFDTSDDIGLADVRVTYTRVGDPKPTEIPIPLSAPLVRNQRGEWELPLSEIEAEPLDMVVIVVQARDANDVDGPGIGSSEPIIIEIPEDTGEEEDPSSGGGGGGGGGGPEQVNPLEIQQQLYRETLRLSLGRKSAPKEELFERQQENAKNLAEMLEDPQQEEMGEEYMGLLRTAKKSAEQAALFLRYSYPTRNGTPYDRALQSEGAVIDSLLKAARIAQEAGQQQQGGGGGGGEGAAPPGKQYSLTKSGSPQSRPLTEQEQREQIEQALAEIEQAMQEQEEINEELAENEGEGEGEGEGQEGESQGSGSPGSGQGGKPGQGQGGKGQGQGSPGQGGQGGGGLAGRQGQASQMSSAIRAQLEAMGKASNGADPGLAADQLRQAAEFQAQAAQAIAQGEGGAQTQGRASTDALRKAHELTKSLFGESASGAVEPRAQALEYQHLIQEYTRRLSYDD</sequence>
<keyword evidence="2" id="KW-0472">Membrane</keyword>
<feature type="compositionally biased region" description="Low complexity" evidence="1">
    <location>
        <begin position="665"/>
        <end position="676"/>
    </location>
</feature>
<feature type="transmembrane region" description="Helical" evidence="2">
    <location>
        <begin position="143"/>
        <end position="163"/>
    </location>
</feature>